<evidence type="ECO:0000256" key="2">
    <source>
        <dbReference type="ARBA" id="ARBA00023315"/>
    </source>
</evidence>
<dbReference type="PANTHER" id="PTHR43877">
    <property type="entry name" value="AMINOALKYLPHOSPHONATE N-ACETYLTRANSFERASE-RELATED-RELATED"/>
    <property type="match status" value="1"/>
</dbReference>
<dbReference type="InterPro" id="IPR016181">
    <property type="entry name" value="Acyl_CoA_acyltransferase"/>
</dbReference>
<reference evidence="5" key="1">
    <citation type="journal article" date="2019" name="Int. J. Syst. Evol. Microbiol.">
        <title>The Global Catalogue of Microorganisms (GCM) 10K type strain sequencing project: providing services to taxonomists for standard genome sequencing and annotation.</title>
        <authorList>
            <consortium name="The Broad Institute Genomics Platform"/>
            <consortium name="The Broad Institute Genome Sequencing Center for Infectious Disease"/>
            <person name="Wu L."/>
            <person name="Ma J."/>
        </authorList>
    </citation>
    <scope>NUCLEOTIDE SEQUENCE [LARGE SCALE GENOMIC DNA]</scope>
    <source>
        <strain evidence="5">CGMCC 1.15111</strain>
    </source>
</reference>
<dbReference type="RefSeq" id="WP_189630520.1">
    <property type="nucleotide sequence ID" value="NZ_BNAG01000003.1"/>
</dbReference>
<dbReference type="EMBL" id="BNAG01000003">
    <property type="protein sequence ID" value="GHE67811.1"/>
    <property type="molecule type" value="Genomic_DNA"/>
</dbReference>
<accession>A0ABQ3I8V7</accession>
<dbReference type="SUPFAM" id="SSF55729">
    <property type="entry name" value="Acyl-CoA N-acyltransferases (Nat)"/>
    <property type="match status" value="1"/>
</dbReference>
<organism evidence="4 5">
    <name type="scientific">Roseivirga thermotolerans</name>
    <dbReference type="NCBI Taxonomy" id="1758176"/>
    <lineage>
        <taxon>Bacteria</taxon>
        <taxon>Pseudomonadati</taxon>
        <taxon>Bacteroidota</taxon>
        <taxon>Cytophagia</taxon>
        <taxon>Cytophagales</taxon>
        <taxon>Roseivirgaceae</taxon>
        <taxon>Roseivirga</taxon>
    </lineage>
</organism>
<dbReference type="PANTHER" id="PTHR43877:SF2">
    <property type="entry name" value="AMINOALKYLPHOSPHONATE N-ACETYLTRANSFERASE-RELATED"/>
    <property type="match status" value="1"/>
</dbReference>
<keyword evidence="2" id="KW-0012">Acyltransferase</keyword>
<dbReference type="Pfam" id="PF00583">
    <property type="entry name" value="Acetyltransf_1"/>
    <property type="match status" value="1"/>
</dbReference>
<dbReference type="PROSITE" id="PS51186">
    <property type="entry name" value="GNAT"/>
    <property type="match status" value="1"/>
</dbReference>
<protein>
    <submittedName>
        <fullName evidence="4">N-acetyltransferase</fullName>
    </submittedName>
</protein>
<dbReference type="InterPro" id="IPR000182">
    <property type="entry name" value="GNAT_dom"/>
</dbReference>
<dbReference type="Proteomes" id="UP000658258">
    <property type="component" value="Unassembled WGS sequence"/>
</dbReference>
<evidence type="ECO:0000259" key="3">
    <source>
        <dbReference type="PROSITE" id="PS51186"/>
    </source>
</evidence>
<evidence type="ECO:0000313" key="4">
    <source>
        <dbReference type="EMBL" id="GHE67811.1"/>
    </source>
</evidence>
<sequence>MEIRRINPKDAEALIAELDEYQSRLYPSGSCHLDSIETLQQENVYFYGAIEHERIVAIGSVKVFADYGELKRIYVPPSQRRRGLAQKIIHQLETLLIEKNIHTVRLETGPFSKDAIALYEKLGYSIRGKFGDYEDDPLSTFMEKQLHAESREAL</sequence>
<proteinExistence type="predicted"/>
<gene>
    <name evidence="4" type="ORF">GCM10011340_24230</name>
</gene>
<evidence type="ECO:0000313" key="5">
    <source>
        <dbReference type="Proteomes" id="UP000658258"/>
    </source>
</evidence>
<name>A0ABQ3I8V7_9BACT</name>
<keyword evidence="1" id="KW-0808">Transferase</keyword>
<keyword evidence="5" id="KW-1185">Reference proteome</keyword>
<comment type="caution">
    <text evidence="4">The sequence shown here is derived from an EMBL/GenBank/DDBJ whole genome shotgun (WGS) entry which is preliminary data.</text>
</comment>
<dbReference type="Gene3D" id="3.40.630.30">
    <property type="match status" value="1"/>
</dbReference>
<dbReference type="InterPro" id="IPR050832">
    <property type="entry name" value="Bact_Acetyltransf"/>
</dbReference>
<feature type="domain" description="N-acetyltransferase" evidence="3">
    <location>
        <begin position="1"/>
        <end position="147"/>
    </location>
</feature>
<dbReference type="CDD" id="cd04301">
    <property type="entry name" value="NAT_SF"/>
    <property type="match status" value="1"/>
</dbReference>
<evidence type="ECO:0000256" key="1">
    <source>
        <dbReference type="ARBA" id="ARBA00022679"/>
    </source>
</evidence>